<comment type="caution">
    <text evidence="2">The sequence shown here is derived from an EMBL/GenBank/DDBJ whole genome shotgun (WGS) entry which is preliminary data.</text>
</comment>
<feature type="transmembrane region" description="Helical" evidence="1">
    <location>
        <begin position="125"/>
        <end position="144"/>
    </location>
</feature>
<dbReference type="AlphaFoldDB" id="A0A369KSH7"/>
<feature type="transmembrane region" description="Helical" evidence="1">
    <location>
        <begin position="151"/>
        <end position="172"/>
    </location>
</feature>
<keyword evidence="1" id="KW-0472">Membrane</keyword>
<protein>
    <submittedName>
        <fullName evidence="2">Uncharacterized protein</fullName>
    </submittedName>
</protein>
<gene>
    <name evidence="2" type="ORF">DCC88_03765</name>
</gene>
<dbReference type="InterPro" id="IPR027417">
    <property type="entry name" value="P-loop_NTPase"/>
</dbReference>
<sequence length="429" mass="51693">MIFIAFKKNWHQLKKIVYGKSVCNEVECKNVTIIRFDEFENIKEQLKFLIKKKDKIIFLVGQFGVGKTHIIDNIIKEYKKEGNLIFKKEFLNIKSDLFAYYNLVGYFKVFLFLIFFYLVFYRFDIFYSNFLFPIMLFLSYLLIFNKFRITYALYNFFSSCVDYLILSKFRIFELIKKILEMRDVREFTHKTYIIDDIARSNLNKNELHSFASNLWKLNKTYVFVFGYSKNYNNLSINFNDIVDLSNNLNAKLIIVPIYYKLNQNILNNYFNLNFNNFINPFNNPTWLALFTPCDIVAIINNFDFKIEFLKENKKEFFDCDIFISFLLLRVFIEKLIEKLNLNISINLFYSLYKNGNNTEIIEFYQSILYFLVKNIFSKRLQICDFCNFNNFGYRVKSSSDLFEIIFSESEEEFLLFLKLTSKIWIGINK</sequence>
<feature type="transmembrane region" description="Helical" evidence="1">
    <location>
        <begin position="97"/>
        <end position="119"/>
    </location>
</feature>
<reference evidence="2" key="1">
    <citation type="submission" date="2018-04" db="EMBL/GenBank/DDBJ databases">
        <title>Draft genome sequence of the Candidatus Spirobacillus cienkowskii, a pathogen of freshwater Daphnia species, reconstructed from hemolymph metagenomic reads.</title>
        <authorList>
            <person name="Bresciani L."/>
            <person name="Lemos L.N."/>
            <person name="Wale N."/>
            <person name="Lin J.Y."/>
            <person name="Fernandes G.R."/>
            <person name="Duffy M.A."/>
            <person name="Rodrigues J.M."/>
        </authorList>
    </citation>
    <scope>NUCLEOTIDE SEQUENCE [LARGE SCALE GENOMIC DNA]</scope>
    <source>
        <strain evidence="2">Binning01</strain>
    </source>
</reference>
<keyword evidence="1" id="KW-0812">Transmembrane</keyword>
<dbReference type="Proteomes" id="UP000253934">
    <property type="component" value="Unassembled WGS sequence"/>
</dbReference>
<dbReference type="EMBL" id="QOVW01000040">
    <property type="protein sequence ID" value="RDB36698.1"/>
    <property type="molecule type" value="Genomic_DNA"/>
</dbReference>
<name>A0A369KSH7_9BACT</name>
<evidence type="ECO:0000256" key="1">
    <source>
        <dbReference type="SAM" id="Phobius"/>
    </source>
</evidence>
<proteinExistence type="predicted"/>
<evidence type="ECO:0000313" key="3">
    <source>
        <dbReference type="Proteomes" id="UP000253934"/>
    </source>
</evidence>
<keyword evidence="3" id="KW-1185">Reference proteome</keyword>
<dbReference type="SUPFAM" id="SSF52540">
    <property type="entry name" value="P-loop containing nucleoside triphosphate hydrolases"/>
    <property type="match status" value="1"/>
</dbReference>
<dbReference type="Gene3D" id="3.40.50.300">
    <property type="entry name" value="P-loop containing nucleotide triphosphate hydrolases"/>
    <property type="match status" value="1"/>
</dbReference>
<accession>A0A369KSH7</accession>
<evidence type="ECO:0000313" key="2">
    <source>
        <dbReference type="EMBL" id="RDB36698.1"/>
    </source>
</evidence>
<keyword evidence="1" id="KW-1133">Transmembrane helix</keyword>
<organism evidence="2 3">
    <name type="scientific">Spirobacillus cienkowskii</name>
    <dbReference type="NCBI Taxonomy" id="495820"/>
    <lineage>
        <taxon>Bacteria</taxon>
        <taxon>Pseudomonadati</taxon>
        <taxon>Bdellovibrionota</taxon>
        <taxon>Oligoflexia</taxon>
        <taxon>Silvanigrellales</taxon>
        <taxon>Spirobacillus</taxon>
    </lineage>
</organism>